<dbReference type="Gene3D" id="1.10.10.60">
    <property type="entry name" value="Homeodomain-like"/>
    <property type="match status" value="2"/>
</dbReference>
<keyword evidence="9" id="KW-1185">Reference proteome</keyword>
<dbReference type="Proteomes" id="UP000815325">
    <property type="component" value="Unassembled WGS sequence"/>
</dbReference>
<organism evidence="8 9">
    <name type="scientific">Dunaliella salina</name>
    <name type="common">Green alga</name>
    <name type="synonym">Protococcus salinus</name>
    <dbReference type="NCBI Taxonomy" id="3046"/>
    <lineage>
        <taxon>Eukaryota</taxon>
        <taxon>Viridiplantae</taxon>
        <taxon>Chlorophyta</taxon>
        <taxon>core chlorophytes</taxon>
        <taxon>Chlorophyceae</taxon>
        <taxon>CS clade</taxon>
        <taxon>Chlamydomonadales</taxon>
        <taxon>Dunaliellaceae</taxon>
        <taxon>Dunaliella</taxon>
    </lineage>
</organism>
<accession>A0ABQ7H6G2</accession>
<evidence type="ECO:0000256" key="4">
    <source>
        <dbReference type="SAM" id="MobiDB-lite"/>
    </source>
</evidence>
<dbReference type="NCBIfam" id="TIGR01557">
    <property type="entry name" value="myb_SHAQKYF"/>
    <property type="match status" value="1"/>
</dbReference>
<reference evidence="8" key="1">
    <citation type="submission" date="2017-08" db="EMBL/GenBank/DDBJ databases">
        <authorList>
            <person name="Polle J.E."/>
            <person name="Barry K."/>
            <person name="Cushman J."/>
            <person name="Schmutz J."/>
            <person name="Tran D."/>
            <person name="Hathwaick L.T."/>
            <person name="Yim W.C."/>
            <person name="Jenkins J."/>
            <person name="Mckie-Krisberg Z.M."/>
            <person name="Prochnik S."/>
            <person name="Lindquist E."/>
            <person name="Dockter R.B."/>
            <person name="Adam C."/>
            <person name="Molina H."/>
            <person name="Bunkerborg J."/>
            <person name="Jin E."/>
            <person name="Buchheim M."/>
            <person name="Magnuson J."/>
        </authorList>
    </citation>
    <scope>NUCLEOTIDE SEQUENCE</scope>
    <source>
        <strain evidence="8">CCAP 19/18</strain>
    </source>
</reference>
<feature type="domain" description="Myb-like" evidence="5">
    <location>
        <begin position="113"/>
        <end position="165"/>
    </location>
</feature>
<dbReference type="SMART" id="SM00717">
    <property type="entry name" value="SANT"/>
    <property type="match status" value="2"/>
</dbReference>
<dbReference type="InterPro" id="IPR001005">
    <property type="entry name" value="SANT/Myb"/>
</dbReference>
<dbReference type="PROSITE" id="PS50090">
    <property type="entry name" value="MYB_LIKE"/>
    <property type="match status" value="1"/>
</dbReference>
<evidence type="ECO:0000259" key="5">
    <source>
        <dbReference type="PROSITE" id="PS50090"/>
    </source>
</evidence>
<feature type="domain" description="HTH myb-type" evidence="7">
    <location>
        <begin position="113"/>
        <end position="169"/>
    </location>
</feature>
<dbReference type="InterPro" id="IPR017884">
    <property type="entry name" value="SANT_dom"/>
</dbReference>
<evidence type="ECO:0000256" key="2">
    <source>
        <dbReference type="ARBA" id="ARBA00023163"/>
    </source>
</evidence>
<dbReference type="PANTHER" id="PTHR44042">
    <property type="entry name" value="DUPLICATED HOMEODOMAIN-LIKE SUPERFAMILY PROTEIN-RELATED"/>
    <property type="match status" value="1"/>
</dbReference>
<dbReference type="EMBL" id="MU069461">
    <property type="protein sequence ID" value="KAF5842444.1"/>
    <property type="molecule type" value="Genomic_DNA"/>
</dbReference>
<evidence type="ECO:0000256" key="1">
    <source>
        <dbReference type="ARBA" id="ARBA00023015"/>
    </source>
</evidence>
<evidence type="ECO:0000313" key="9">
    <source>
        <dbReference type="Proteomes" id="UP000815325"/>
    </source>
</evidence>
<dbReference type="InterPro" id="IPR017930">
    <property type="entry name" value="Myb_dom"/>
</dbReference>
<gene>
    <name evidence="8" type="ORF">DUNSADRAFT_7053</name>
</gene>
<dbReference type="PROSITE" id="PS51294">
    <property type="entry name" value="HTH_MYB"/>
    <property type="match status" value="1"/>
</dbReference>
<evidence type="ECO:0000256" key="3">
    <source>
        <dbReference type="ARBA" id="ARBA00023242"/>
    </source>
</evidence>
<comment type="caution">
    <text evidence="8">The sequence shown here is derived from an EMBL/GenBank/DDBJ whole genome shotgun (WGS) entry which is preliminary data.</text>
</comment>
<feature type="domain" description="SANT" evidence="6">
    <location>
        <begin position="121"/>
        <end position="169"/>
    </location>
</feature>
<dbReference type="InterPro" id="IPR006447">
    <property type="entry name" value="Myb_dom_plants"/>
</dbReference>
<dbReference type="PROSITE" id="PS51293">
    <property type="entry name" value="SANT"/>
    <property type="match status" value="1"/>
</dbReference>
<proteinExistence type="predicted"/>
<keyword evidence="2" id="KW-0804">Transcription</keyword>
<evidence type="ECO:0000259" key="7">
    <source>
        <dbReference type="PROSITE" id="PS51294"/>
    </source>
</evidence>
<sequence>MKGSNWTFADSKALEVSLTAHYSKPDRWEHVQTCLPDKSFEDMEAYLHQLEDDIKSIEDGTTPLPPYAPLPHPPQSIKDESAAAQRLLPAPKKSKTDCTGGSSSAAAAAAAAADRKKGVPWTEEEHKLFLQGLTKFGKGDWRNIARTFVMTRTPTQVASHAQKYFIRLNSQNNKKDKRRASIHDITH</sequence>
<dbReference type="Pfam" id="PF00249">
    <property type="entry name" value="Myb_DNA-binding"/>
    <property type="match status" value="1"/>
</dbReference>
<protein>
    <submittedName>
        <fullName evidence="8">Uncharacterized protein</fullName>
    </submittedName>
</protein>
<dbReference type="InterPro" id="IPR009057">
    <property type="entry name" value="Homeodomain-like_sf"/>
</dbReference>
<evidence type="ECO:0000313" key="8">
    <source>
        <dbReference type="EMBL" id="KAF5842444.1"/>
    </source>
</evidence>
<keyword evidence="3" id="KW-0539">Nucleus</keyword>
<name>A0ABQ7H6G2_DUNSA</name>
<keyword evidence="1" id="KW-0805">Transcription regulation</keyword>
<feature type="compositionally biased region" description="Pro residues" evidence="4">
    <location>
        <begin position="63"/>
        <end position="74"/>
    </location>
</feature>
<dbReference type="CDD" id="cd00167">
    <property type="entry name" value="SANT"/>
    <property type="match status" value="1"/>
</dbReference>
<evidence type="ECO:0000259" key="6">
    <source>
        <dbReference type="PROSITE" id="PS51293"/>
    </source>
</evidence>
<dbReference type="PANTHER" id="PTHR44042:SF41">
    <property type="entry name" value="DUPLICATED HOMEODOMAIN-LIKE SUPERFAMILY PROTEIN-RELATED"/>
    <property type="match status" value="1"/>
</dbReference>
<feature type="region of interest" description="Disordered" evidence="4">
    <location>
        <begin position="57"/>
        <end position="102"/>
    </location>
</feature>
<dbReference type="SUPFAM" id="SSF46689">
    <property type="entry name" value="Homeodomain-like"/>
    <property type="match status" value="1"/>
</dbReference>